<feature type="coiled-coil region" evidence="1">
    <location>
        <begin position="45"/>
        <end position="94"/>
    </location>
</feature>
<gene>
    <name evidence="2" type="ORF">AVO45_02715</name>
</gene>
<evidence type="ECO:0000256" key="1">
    <source>
        <dbReference type="SAM" id="Coils"/>
    </source>
</evidence>
<dbReference type="Proteomes" id="UP000053791">
    <property type="component" value="Unassembled WGS sequence"/>
</dbReference>
<proteinExistence type="predicted"/>
<evidence type="ECO:0008006" key="4">
    <source>
        <dbReference type="Google" id="ProtNLM"/>
    </source>
</evidence>
<dbReference type="AlphaFoldDB" id="A0A101CYV4"/>
<reference evidence="2 3" key="1">
    <citation type="submission" date="2015-12" db="EMBL/GenBank/DDBJ databases">
        <authorList>
            <person name="Shamseldin A."/>
            <person name="Moawad H."/>
            <person name="Abd El-Rahim W.M."/>
            <person name="Sadowsky M.J."/>
        </authorList>
    </citation>
    <scope>NUCLEOTIDE SEQUENCE [LARGE SCALE GENOMIC DNA]</scope>
    <source>
        <strain evidence="2 3">ZGT118</strain>
    </source>
</reference>
<name>A0A101CYV4_9RHOB</name>
<dbReference type="STRING" id="1685379.AVO45_02715"/>
<accession>A0A101CYV4</accession>
<keyword evidence="3" id="KW-1185">Reference proteome</keyword>
<sequence>MSRIIVSVVVIIAIAAGAFYFLNKPEPTPAERFEAAVQDAGDALSEAAEAAADATTNAVEQATDKAAEMAKQAEKSLNDAAELTSEQLAALQKQAEGLVKSWEEQGALTEEGFNYDKMVKAIEDSTLSDEAKVQLIQILAEIKASPETVAAKIEEFRKLMAQ</sequence>
<dbReference type="EMBL" id="LQBQ01000001">
    <property type="protein sequence ID" value="KUJ85909.1"/>
    <property type="molecule type" value="Genomic_DNA"/>
</dbReference>
<evidence type="ECO:0000313" key="2">
    <source>
        <dbReference type="EMBL" id="KUJ85909.1"/>
    </source>
</evidence>
<comment type="caution">
    <text evidence="2">The sequence shown here is derived from an EMBL/GenBank/DDBJ whole genome shotgun (WGS) entry which is preliminary data.</text>
</comment>
<evidence type="ECO:0000313" key="3">
    <source>
        <dbReference type="Proteomes" id="UP000053791"/>
    </source>
</evidence>
<organism evidence="2 3">
    <name type="scientific">Ruegeria marisrubri</name>
    <dbReference type="NCBI Taxonomy" id="1685379"/>
    <lineage>
        <taxon>Bacteria</taxon>
        <taxon>Pseudomonadati</taxon>
        <taxon>Pseudomonadota</taxon>
        <taxon>Alphaproteobacteria</taxon>
        <taxon>Rhodobacterales</taxon>
        <taxon>Roseobacteraceae</taxon>
        <taxon>Ruegeria</taxon>
    </lineage>
</organism>
<keyword evidence="1" id="KW-0175">Coiled coil</keyword>
<protein>
    <recommendedName>
        <fullName evidence="4">Mucin</fullName>
    </recommendedName>
</protein>